<reference evidence="2 3" key="1">
    <citation type="submission" date="2022-04" db="EMBL/GenBank/DDBJ databases">
        <title>Positive selection, recombination, and allopatry shape intraspecific diversity of widespread and dominant cyanobacteria.</title>
        <authorList>
            <person name="Wei J."/>
            <person name="Shu W."/>
            <person name="Hu C."/>
        </authorList>
    </citation>
    <scope>NUCLEOTIDE SEQUENCE [LARGE SCALE GENOMIC DNA]</scope>
    <source>
        <strain evidence="2 3">GB2-A4</strain>
    </source>
</reference>
<dbReference type="Proteomes" id="UP001464891">
    <property type="component" value="Unassembled WGS sequence"/>
</dbReference>
<dbReference type="InterPro" id="IPR029063">
    <property type="entry name" value="SAM-dependent_MTases_sf"/>
</dbReference>
<dbReference type="GO" id="GO:0032259">
    <property type="term" value="P:methylation"/>
    <property type="evidence" value="ECO:0007669"/>
    <property type="project" value="UniProtKB-KW"/>
</dbReference>
<dbReference type="PANTHER" id="PTHR34203">
    <property type="entry name" value="METHYLTRANSFERASE, FKBM FAMILY PROTEIN"/>
    <property type="match status" value="1"/>
</dbReference>
<sequence>MQDKWLAFLIAGLGVLGSHRVKLRLWFIKRINDLGATGFVQLQLYIKRRLTYFSMRQGNEADYLMGGELVRGAYEVPNFEPKTIVDGGANIGLFAIHANSYFPKAKLICYEPDSANFQQLQKNLALNHLQVDTHQLGLWSKNTTLYYHAQSSHTGFVDENPPGVPIPCTLLEIEPDCWLKLDVEGAEYEVLPALLKNGPYPRWISMEIHYFNTKGQSLLSLLREHGYTIEGAEDPSVNCTVISAYRG</sequence>
<dbReference type="InterPro" id="IPR052514">
    <property type="entry name" value="SAM-dependent_MTase"/>
</dbReference>
<name>A0ABV0J9F9_9CYAN</name>
<keyword evidence="3" id="KW-1185">Reference proteome</keyword>
<evidence type="ECO:0000313" key="2">
    <source>
        <dbReference type="EMBL" id="MEP0817656.1"/>
    </source>
</evidence>
<feature type="domain" description="Methyltransferase FkbM" evidence="1">
    <location>
        <begin position="86"/>
        <end position="228"/>
    </location>
</feature>
<dbReference type="GO" id="GO:0008168">
    <property type="term" value="F:methyltransferase activity"/>
    <property type="evidence" value="ECO:0007669"/>
    <property type="project" value="UniProtKB-KW"/>
</dbReference>
<protein>
    <submittedName>
        <fullName evidence="2">FkbM family methyltransferase</fullName>
    </submittedName>
</protein>
<organism evidence="2 3">
    <name type="scientific">Trichocoleus desertorum GB2-A4</name>
    <dbReference type="NCBI Taxonomy" id="2933944"/>
    <lineage>
        <taxon>Bacteria</taxon>
        <taxon>Bacillati</taxon>
        <taxon>Cyanobacteriota</taxon>
        <taxon>Cyanophyceae</taxon>
        <taxon>Leptolyngbyales</taxon>
        <taxon>Trichocoleusaceae</taxon>
        <taxon>Trichocoleus</taxon>
    </lineage>
</organism>
<dbReference type="InterPro" id="IPR006342">
    <property type="entry name" value="FkbM_mtfrase"/>
</dbReference>
<evidence type="ECO:0000313" key="3">
    <source>
        <dbReference type="Proteomes" id="UP001464891"/>
    </source>
</evidence>
<evidence type="ECO:0000259" key="1">
    <source>
        <dbReference type="Pfam" id="PF05050"/>
    </source>
</evidence>
<dbReference type="SUPFAM" id="SSF53335">
    <property type="entry name" value="S-adenosyl-L-methionine-dependent methyltransferases"/>
    <property type="match status" value="1"/>
</dbReference>
<gene>
    <name evidence="2" type="ORF">NC998_11160</name>
</gene>
<dbReference type="EMBL" id="JAMPKM010000005">
    <property type="protein sequence ID" value="MEP0817656.1"/>
    <property type="molecule type" value="Genomic_DNA"/>
</dbReference>
<keyword evidence="2" id="KW-0808">Transferase</keyword>
<accession>A0ABV0J9F9</accession>
<dbReference type="NCBIfam" id="TIGR01444">
    <property type="entry name" value="fkbM_fam"/>
    <property type="match status" value="1"/>
</dbReference>
<keyword evidence="2" id="KW-0489">Methyltransferase</keyword>
<comment type="caution">
    <text evidence="2">The sequence shown here is derived from an EMBL/GenBank/DDBJ whole genome shotgun (WGS) entry which is preliminary data.</text>
</comment>
<dbReference type="Pfam" id="PF05050">
    <property type="entry name" value="Methyltransf_21"/>
    <property type="match status" value="1"/>
</dbReference>
<dbReference type="Gene3D" id="3.40.50.150">
    <property type="entry name" value="Vaccinia Virus protein VP39"/>
    <property type="match status" value="1"/>
</dbReference>
<proteinExistence type="predicted"/>
<dbReference type="RefSeq" id="WP_190435980.1">
    <property type="nucleotide sequence ID" value="NZ_JAMPKM010000005.1"/>
</dbReference>
<dbReference type="PANTHER" id="PTHR34203:SF15">
    <property type="entry name" value="SLL1173 PROTEIN"/>
    <property type="match status" value="1"/>
</dbReference>